<proteinExistence type="predicted"/>
<dbReference type="InterPro" id="IPR050090">
    <property type="entry name" value="Tyrosine_recombinase_XerCD"/>
</dbReference>
<dbReference type="InterPro" id="IPR011010">
    <property type="entry name" value="DNA_brk_join_enz"/>
</dbReference>
<accession>A0A8J3RU01</accession>
<reference evidence="4 5" key="1">
    <citation type="submission" date="2021-01" db="EMBL/GenBank/DDBJ databases">
        <title>Whole genome shotgun sequence of Planobispora longispora NBRC 13918.</title>
        <authorList>
            <person name="Komaki H."/>
            <person name="Tamura T."/>
        </authorList>
    </citation>
    <scope>NUCLEOTIDE SEQUENCE [LARGE SCALE GENOMIC DNA]</scope>
    <source>
        <strain evidence="4 5">NBRC 13918</strain>
    </source>
</reference>
<organism evidence="4 5">
    <name type="scientific">Planobispora longispora</name>
    <dbReference type="NCBI Taxonomy" id="28887"/>
    <lineage>
        <taxon>Bacteria</taxon>
        <taxon>Bacillati</taxon>
        <taxon>Actinomycetota</taxon>
        <taxon>Actinomycetes</taxon>
        <taxon>Streptosporangiales</taxon>
        <taxon>Streptosporangiaceae</taxon>
        <taxon>Planobispora</taxon>
    </lineage>
</organism>
<dbReference type="PANTHER" id="PTHR30349">
    <property type="entry name" value="PHAGE INTEGRASE-RELATED"/>
    <property type="match status" value="1"/>
</dbReference>
<evidence type="ECO:0000313" key="5">
    <source>
        <dbReference type="Proteomes" id="UP000616724"/>
    </source>
</evidence>
<protein>
    <submittedName>
        <fullName evidence="4">Site-specific integrase</fullName>
    </submittedName>
</protein>
<dbReference type="GO" id="GO:0006310">
    <property type="term" value="P:DNA recombination"/>
    <property type="evidence" value="ECO:0007669"/>
    <property type="project" value="UniProtKB-KW"/>
</dbReference>
<dbReference type="InterPro" id="IPR013762">
    <property type="entry name" value="Integrase-like_cat_sf"/>
</dbReference>
<dbReference type="Gene3D" id="1.10.443.10">
    <property type="entry name" value="Intergrase catalytic core"/>
    <property type="match status" value="1"/>
</dbReference>
<dbReference type="InterPro" id="IPR002104">
    <property type="entry name" value="Integrase_catalytic"/>
</dbReference>
<dbReference type="CDD" id="cd01189">
    <property type="entry name" value="INT_ICEBs1_C_like"/>
    <property type="match status" value="1"/>
</dbReference>
<keyword evidence="5" id="KW-1185">Reference proteome</keyword>
<dbReference type="PANTHER" id="PTHR30349:SF91">
    <property type="entry name" value="INTA PROTEIN"/>
    <property type="match status" value="1"/>
</dbReference>
<dbReference type="SUPFAM" id="SSF56349">
    <property type="entry name" value="DNA breaking-rejoining enzymes"/>
    <property type="match status" value="1"/>
</dbReference>
<dbReference type="PROSITE" id="PS51898">
    <property type="entry name" value="TYR_RECOMBINASE"/>
    <property type="match status" value="1"/>
</dbReference>
<dbReference type="EMBL" id="BOOH01000070">
    <property type="protein sequence ID" value="GIH81179.1"/>
    <property type="molecule type" value="Genomic_DNA"/>
</dbReference>
<gene>
    <name evidence="4" type="ORF">Plo01_76080</name>
</gene>
<comment type="caution">
    <text evidence="4">The sequence shown here is derived from an EMBL/GenBank/DDBJ whole genome shotgun (WGS) entry which is preliminary data.</text>
</comment>
<evidence type="ECO:0000259" key="3">
    <source>
        <dbReference type="PROSITE" id="PS51898"/>
    </source>
</evidence>
<evidence type="ECO:0000256" key="2">
    <source>
        <dbReference type="ARBA" id="ARBA00023172"/>
    </source>
</evidence>
<evidence type="ECO:0000313" key="4">
    <source>
        <dbReference type="EMBL" id="GIH81179.1"/>
    </source>
</evidence>
<dbReference type="RefSeq" id="WP_203895583.1">
    <property type="nucleotide sequence ID" value="NZ_BOOH01000070.1"/>
</dbReference>
<sequence>MAYTFRRCHCRDETGKFIGQTCPLPAKRDQGSWWVRYDVPPDADGRRRRPRVGPFANKTLAEKELIKLVAEANSGRPIPDRKLKVITYLRQWLAGKKSLKPSTRISYTTHIELYLIPGIGHLLLADLREHHLGALYEAMEKINRPLDGEPSETLRRLLKARARTAQGEDADALYSRRPLTSARIRCVHATLSSALSAAYKQRKLSHDPSKNVELPAAKRRRPLLWTPERVARWQETGARPGPVMVWTPAQVGQFFDFLEACEERLYPLYHVVATRGLRRAEICGARWQDIDLTSPTKTLSILEGEDDDEPGLKTDASWRVTTLDATNVTLLKAWRKEQSEEKLAAGEAWVDSGRIFTKPSGEPLDPDVISQRFDRALIRHATIRRRHAEEGWSLERLAQVHLAPKRAVTLAPQAPLPPVRLHDLRHCAATLMLAAGSDMKVVSATLGHSQYWFTADTYTSVVPELAEAAVALIPRAAKSS</sequence>
<dbReference type="Proteomes" id="UP000616724">
    <property type="component" value="Unassembled WGS sequence"/>
</dbReference>
<keyword evidence="2" id="KW-0233">DNA recombination</keyword>
<dbReference type="GO" id="GO:0003677">
    <property type="term" value="F:DNA binding"/>
    <property type="evidence" value="ECO:0007669"/>
    <property type="project" value="UniProtKB-KW"/>
</dbReference>
<dbReference type="Gene3D" id="1.10.150.130">
    <property type="match status" value="1"/>
</dbReference>
<dbReference type="GO" id="GO:0015074">
    <property type="term" value="P:DNA integration"/>
    <property type="evidence" value="ECO:0007669"/>
    <property type="project" value="InterPro"/>
</dbReference>
<keyword evidence="1" id="KW-0238">DNA-binding</keyword>
<name>A0A8J3RU01_9ACTN</name>
<evidence type="ECO:0000256" key="1">
    <source>
        <dbReference type="ARBA" id="ARBA00023125"/>
    </source>
</evidence>
<dbReference type="AlphaFoldDB" id="A0A8J3RU01"/>
<feature type="domain" description="Tyr recombinase" evidence="3">
    <location>
        <begin position="242"/>
        <end position="471"/>
    </location>
</feature>
<dbReference type="InterPro" id="IPR010998">
    <property type="entry name" value="Integrase_recombinase_N"/>
</dbReference>